<sequence length="96" mass="10953">MGLLALKRFMSAQRDRRRQRIQAHDGSPASVSKRKSSPFQEDRDYEGGKRMKYLGPILPEHSFCDDGTRVCDLRACDVLLFVILLSVTFETCMLDA</sequence>
<gene>
    <name evidence="3" type="primary">LOC100833325</name>
    <name evidence="2" type="ORF">BRADI_4g35291v3</name>
</gene>
<feature type="region of interest" description="Disordered" evidence="1">
    <location>
        <begin position="14"/>
        <end position="46"/>
    </location>
</feature>
<dbReference type="Gramene" id="PNT64973">
    <property type="protein sequence ID" value="PNT64973"/>
    <property type="gene ID" value="BRADI_4g35291v3"/>
</dbReference>
<dbReference type="EnsemblPlants" id="PNT64973">
    <property type="protein sequence ID" value="PNT64973"/>
    <property type="gene ID" value="BRADI_4g35291v3"/>
</dbReference>
<dbReference type="RefSeq" id="XP_024311025.1">
    <property type="nucleotide sequence ID" value="XM_024455257.1"/>
</dbReference>
<dbReference type="GeneID" id="100833325"/>
<evidence type="ECO:0000313" key="2">
    <source>
        <dbReference type="EMBL" id="PNT64973.1"/>
    </source>
</evidence>
<protein>
    <submittedName>
        <fullName evidence="2 3">Uncharacterized protein</fullName>
    </submittedName>
</protein>
<dbReference type="ExpressionAtlas" id="A0A2K2CSI8">
    <property type="expression patterns" value="baseline"/>
</dbReference>
<reference evidence="2 3" key="1">
    <citation type="journal article" date="2010" name="Nature">
        <title>Genome sequencing and analysis of the model grass Brachypodium distachyon.</title>
        <authorList>
            <consortium name="International Brachypodium Initiative"/>
        </authorList>
    </citation>
    <scope>NUCLEOTIDE SEQUENCE [LARGE SCALE GENOMIC DNA]</scope>
    <source>
        <strain evidence="2">Bd21</strain>
        <strain evidence="3">cv. Bd21</strain>
    </source>
</reference>
<reference evidence="2" key="2">
    <citation type="submission" date="2017-06" db="EMBL/GenBank/DDBJ databases">
        <title>WGS assembly of Brachypodium distachyon.</title>
        <authorList>
            <consortium name="The International Brachypodium Initiative"/>
            <person name="Lucas S."/>
            <person name="Harmon-Smith M."/>
            <person name="Lail K."/>
            <person name="Tice H."/>
            <person name="Grimwood J."/>
            <person name="Bruce D."/>
            <person name="Barry K."/>
            <person name="Shu S."/>
            <person name="Lindquist E."/>
            <person name="Wang M."/>
            <person name="Pitluck S."/>
            <person name="Vogel J.P."/>
            <person name="Garvin D.F."/>
            <person name="Mockler T.C."/>
            <person name="Schmutz J."/>
            <person name="Rokhsar D."/>
            <person name="Bevan M.W."/>
        </authorList>
    </citation>
    <scope>NUCLEOTIDE SEQUENCE</scope>
    <source>
        <strain evidence="2">Bd21</strain>
    </source>
</reference>
<keyword evidence="4" id="KW-1185">Reference proteome</keyword>
<evidence type="ECO:0000313" key="3">
    <source>
        <dbReference type="EnsemblPlants" id="PNT64973"/>
    </source>
</evidence>
<dbReference type="Proteomes" id="UP000008810">
    <property type="component" value="Chromosome 4"/>
</dbReference>
<organism evidence="2">
    <name type="scientific">Brachypodium distachyon</name>
    <name type="common">Purple false brome</name>
    <name type="synonym">Trachynia distachya</name>
    <dbReference type="NCBI Taxonomy" id="15368"/>
    <lineage>
        <taxon>Eukaryota</taxon>
        <taxon>Viridiplantae</taxon>
        <taxon>Streptophyta</taxon>
        <taxon>Embryophyta</taxon>
        <taxon>Tracheophyta</taxon>
        <taxon>Spermatophyta</taxon>
        <taxon>Magnoliopsida</taxon>
        <taxon>Liliopsida</taxon>
        <taxon>Poales</taxon>
        <taxon>Poaceae</taxon>
        <taxon>BOP clade</taxon>
        <taxon>Pooideae</taxon>
        <taxon>Stipodae</taxon>
        <taxon>Brachypodieae</taxon>
        <taxon>Brachypodium</taxon>
    </lineage>
</organism>
<name>A0A2K2CSI8_BRADI</name>
<proteinExistence type="predicted"/>
<dbReference type="EMBL" id="CM000883">
    <property type="protein sequence ID" value="PNT64973.1"/>
    <property type="molecule type" value="Genomic_DNA"/>
</dbReference>
<evidence type="ECO:0000313" key="4">
    <source>
        <dbReference type="Proteomes" id="UP000008810"/>
    </source>
</evidence>
<reference evidence="3" key="3">
    <citation type="submission" date="2018-08" db="UniProtKB">
        <authorList>
            <consortium name="EnsemblPlants"/>
        </authorList>
    </citation>
    <scope>IDENTIFICATION</scope>
    <source>
        <strain evidence="3">cv. Bd21</strain>
    </source>
</reference>
<accession>A0A2K2CSI8</accession>
<dbReference type="AlphaFoldDB" id="A0A2K2CSI8"/>
<evidence type="ECO:0000256" key="1">
    <source>
        <dbReference type="SAM" id="MobiDB-lite"/>
    </source>
</evidence>